<gene>
    <name evidence="1" type="ORF">EVAR_83737_1</name>
</gene>
<evidence type="ECO:0000313" key="2">
    <source>
        <dbReference type="Proteomes" id="UP000299102"/>
    </source>
</evidence>
<dbReference type="Proteomes" id="UP000299102">
    <property type="component" value="Unassembled WGS sequence"/>
</dbReference>
<name>A0A4C1WCZ2_EUMVA</name>
<evidence type="ECO:0000313" key="1">
    <source>
        <dbReference type="EMBL" id="GBP48034.1"/>
    </source>
</evidence>
<organism evidence="1 2">
    <name type="scientific">Eumeta variegata</name>
    <name type="common">Bagworm moth</name>
    <name type="synonym">Eumeta japonica</name>
    <dbReference type="NCBI Taxonomy" id="151549"/>
    <lineage>
        <taxon>Eukaryota</taxon>
        <taxon>Metazoa</taxon>
        <taxon>Ecdysozoa</taxon>
        <taxon>Arthropoda</taxon>
        <taxon>Hexapoda</taxon>
        <taxon>Insecta</taxon>
        <taxon>Pterygota</taxon>
        <taxon>Neoptera</taxon>
        <taxon>Endopterygota</taxon>
        <taxon>Lepidoptera</taxon>
        <taxon>Glossata</taxon>
        <taxon>Ditrysia</taxon>
        <taxon>Tineoidea</taxon>
        <taxon>Psychidae</taxon>
        <taxon>Oiketicinae</taxon>
        <taxon>Eumeta</taxon>
    </lineage>
</organism>
<accession>A0A4C1WCZ2</accession>
<dbReference type="AlphaFoldDB" id="A0A4C1WCZ2"/>
<proteinExistence type="predicted"/>
<sequence>MSTHASAHALTHSGLENTNVCNESIKLFYARESMIRARRVSSNRPLTRTVERCGPAAGGVASRARLFCTEIFSRYDLKDRLELKITRE</sequence>
<protein>
    <submittedName>
        <fullName evidence="1">Uncharacterized protein</fullName>
    </submittedName>
</protein>
<keyword evidence="2" id="KW-1185">Reference proteome</keyword>
<comment type="caution">
    <text evidence="1">The sequence shown here is derived from an EMBL/GenBank/DDBJ whole genome shotgun (WGS) entry which is preliminary data.</text>
</comment>
<dbReference type="EMBL" id="BGZK01000515">
    <property type="protein sequence ID" value="GBP48034.1"/>
    <property type="molecule type" value="Genomic_DNA"/>
</dbReference>
<reference evidence="1 2" key="1">
    <citation type="journal article" date="2019" name="Commun. Biol.">
        <title>The bagworm genome reveals a unique fibroin gene that provides high tensile strength.</title>
        <authorList>
            <person name="Kono N."/>
            <person name="Nakamura H."/>
            <person name="Ohtoshi R."/>
            <person name="Tomita M."/>
            <person name="Numata K."/>
            <person name="Arakawa K."/>
        </authorList>
    </citation>
    <scope>NUCLEOTIDE SEQUENCE [LARGE SCALE GENOMIC DNA]</scope>
</reference>